<keyword evidence="9" id="KW-1185">Reference proteome</keyword>
<reference evidence="6" key="3">
    <citation type="submission" date="2017-10" db="EMBL/GenBank/DDBJ databases">
        <authorList>
            <person name="Vrbovska V."/>
            <person name="Kovarovic V."/>
            <person name="Indrakova A."/>
        </authorList>
    </citation>
    <scope>NUCLEOTIDE SEQUENCE</scope>
    <source>
        <strain evidence="6">CCM 8730</strain>
    </source>
</reference>
<dbReference type="GO" id="GO:0016887">
    <property type="term" value="F:ATP hydrolysis activity"/>
    <property type="evidence" value="ECO:0007669"/>
    <property type="project" value="InterPro"/>
</dbReference>
<dbReference type="Proteomes" id="UP000223828">
    <property type="component" value="Unassembled WGS sequence"/>
</dbReference>
<dbReference type="PANTHER" id="PTHR42711">
    <property type="entry name" value="ABC TRANSPORTER ATP-BINDING PROTEIN"/>
    <property type="match status" value="1"/>
</dbReference>
<reference evidence="7" key="4">
    <citation type="submission" date="2022-03" db="EMBL/GenBank/DDBJ databases">
        <title>Complete Genome Sequence of Staphylococcus edaphicus strain CCM 8731.</title>
        <authorList>
            <person name="Rimmer C.O."/>
            <person name="Thomas J.C."/>
        </authorList>
    </citation>
    <scope>NUCLEOTIDE SEQUENCE</scope>
    <source>
        <strain evidence="7">CCM 8731</strain>
    </source>
</reference>
<dbReference type="InterPro" id="IPR027417">
    <property type="entry name" value="P-loop_NTPase"/>
</dbReference>
<dbReference type="PROSITE" id="PS00211">
    <property type="entry name" value="ABC_TRANSPORTER_1"/>
    <property type="match status" value="1"/>
</dbReference>
<keyword evidence="2" id="KW-0813">Transport</keyword>
<keyword evidence="4 7" id="KW-0067">ATP-binding</keyword>
<dbReference type="Gene3D" id="3.40.50.300">
    <property type="entry name" value="P-loop containing nucleotide triphosphate hydrolases"/>
    <property type="match status" value="1"/>
</dbReference>
<dbReference type="EMBL" id="CP093217">
    <property type="protein sequence ID" value="UQW81531.1"/>
    <property type="molecule type" value="Genomic_DNA"/>
</dbReference>
<dbReference type="OrthoDB" id="9804819at2"/>
<evidence type="ECO:0000259" key="5">
    <source>
        <dbReference type="PROSITE" id="PS50893"/>
    </source>
</evidence>
<feature type="domain" description="ABC transporter" evidence="5">
    <location>
        <begin position="4"/>
        <end position="223"/>
    </location>
</feature>
<dbReference type="InterPro" id="IPR003439">
    <property type="entry name" value="ABC_transporter-like_ATP-bd"/>
</dbReference>
<sequence length="298" mass="33266">MNAIETKELKKSYGNNTVVNQVDLSVNEGDIFGFLGKNGAGKSTFINMITGLCTPSNGTYKLSVPQNKIGVLPDYSNLYDDLTSLDHLLYFNKLLKSNKSKNDLISLLKKVGLGDAINLKAKKFSFGMKKKLAFAQTLINDPEIVFLDEPTSGVDANSILTIHRLILELAEKGTTVFFTSHNLDEVEKLSDTIAIMDKGNIVIQGDIEYLKKAYKSDLKVNFTFVNSQKFDRSLLENQIESLITNCQWKSNTLQVTLTSKENISKINEVLVANQFKVCEIVIDEPSLEEIFINTGKYN</sequence>
<evidence type="ECO:0000256" key="4">
    <source>
        <dbReference type="ARBA" id="ARBA00022840"/>
    </source>
</evidence>
<dbReference type="SMART" id="SM00382">
    <property type="entry name" value="AAA"/>
    <property type="match status" value="1"/>
</dbReference>
<reference evidence="8" key="2">
    <citation type="submission" date="2017-10" db="EMBL/GenBank/DDBJ databases">
        <title>Staphylococcus edaphicus sp. nov., isolated in Antarctica, harbouring mecC gene and genomic islands essential in adaptation to extreme environment.</title>
        <authorList>
            <person name="Pantucek R."/>
            <person name="Sedlacek I."/>
            <person name="Indrakova A."/>
            <person name="Vrbovska V."/>
            <person name="Maslanova I."/>
            <person name="Kovarovic V."/>
            <person name="Svec P."/>
            <person name="Kralova S."/>
            <person name="Kristofova L."/>
            <person name="Keklakova J."/>
            <person name="Petras P."/>
            <person name="Doskar J."/>
        </authorList>
    </citation>
    <scope>NUCLEOTIDE SEQUENCE [LARGE SCALE GENOMIC DNA]</scope>
    <source>
        <strain evidence="8">CCM 5085</strain>
    </source>
</reference>
<evidence type="ECO:0000256" key="2">
    <source>
        <dbReference type="ARBA" id="ARBA00022448"/>
    </source>
</evidence>
<dbReference type="InterPro" id="IPR050763">
    <property type="entry name" value="ABC_transporter_ATP-binding"/>
</dbReference>
<dbReference type="Proteomes" id="UP001056588">
    <property type="component" value="Chromosome"/>
</dbReference>
<dbReference type="RefSeq" id="WP_099089798.1">
    <property type="nucleotide sequence ID" value="NZ_CP093217.1"/>
</dbReference>
<dbReference type="AlphaFoldDB" id="A0A2C6WNT6"/>
<evidence type="ECO:0000256" key="3">
    <source>
        <dbReference type="ARBA" id="ARBA00022741"/>
    </source>
</evidence>
<dbReference type="Pfam" id="PF00005">
    <property type="entry name" value="ABC_tran"/>
    <property type="match status" value="1"/>
</dbReference>
<dbReference type="InterPro" id="IPR017871">
    <property type="entry name" value="ABC_transporter-like_CS"/>
</dbReference>
<evidence type="ECO:0000313" key="9">
    <source>
        <dbReference type="Proteomes" id="UP001056588"/>
    </source>
</evidence>
<dbReference type="PANTHER" id="PTHR42711:SF5">
    <property type="entry name" value="ABC TRANSPORTER ATP-BINDING PROTEIN NATA"/>
    <property type="match status" value="1"/>
</dbReference>
<accession>A0A2C6WNT6</accession>
<evidence type="ECO:0000256" key="1">
    <source>
        <dbReference type="ARBA" id="ARBA00005417"/>
    </source>
</evidence>
<proteinExistence type="inferred from homology"/>
<reference evidence="6" key="1">
    <citation type="journal article" date="2017" name="Appl. Environ. Microbiol.">
        <title>Staphylococcus edaphicus sp. nov., isolated in Antarctica, harbours mecC gene and genomic islands with suspected role in adaptation to extreme environment.</title>
        <authorList>
            <person name="Pantucek R."/>
            <person name="Sedlacek I."/>
            <person name="Indrakova A."/>
            <person name="Vrbovska V."/>
            <person name="Maslanova I."/>
            <person name="Kovarovic V."/>
            <person name="Svec P."/>
            <person name="Kralova S."/>
            <person name="Kristofova L."/>
            <person name="Keklakova J."/>
            <person name="Petras P."/>
            <person name="Doskar J."/>
        </authorList>
    </citation>
    <scope>NUCLEOTIDE SEQUENCE</scope>
    <source>
        <strain evidence="6">CCM 8730</strain>
    </source>
</reference>
<gene>
    <name evidence="6" type="ORF">BTJ66_04570</name>
    <name evidence="7" type="ORF">MNY58_13435</name>
</gene>
<name>A0A2C6WNT6_9STAP</name>
<dbReference type="EMBL" id="MRZN01000005">
    <property type="protein sequence ID" value="PHK50039.1"/>
    <property type="molecule type" value="Genomic_DNA"/>
</dbReference>
<evidence type="ECO:0000313" key="6">
    <source>
        <dbReference type="EMBL" id="PHK50039.1"/>
    </source>
</evidence>
<comment type="similarity">
    <text evidence="1">Belongs to the ABC transporter superfamily.</text>
</comment>
<dbReference type="SUPFAM" id="SSF52540">
    <property type="entry name" value="P-loop containing nucleoside triphosphate hydrolases"/>
    <property type="match status" value="1"/>
</dbReference>
<organism evidence="6 8">
    <name type="scientific">Staphylococcus edaphicus</name>
    <dbReference type="NCBI Taxonomy" id="1955013"/>
    <lineage>
        <taxon>Bacteria</taxon>
        <taxon>Bacillati</taxon>
        <taxon>Bacillota</taxon>
        <taxon>Bacilli</taxon>
        <taxon>Bacillales</taxon>
        <taxon>Staphylococcaceae</taxon>
        <taxon>Staphylococcus</taxon>
    </lineage>
</organism>
<dbReference type="GO" id="GO:0005524">
    <property type="term" value="F:ATP binding"/>
    <property type="evidence" value="ECO:0007669"/>
    <property type="project" value="UniProtKB-KW"/>
</dbReference>
<keyword evidence="3" id="KW-0547">Nucleotide-binding</keyword>
<dbReference type="PROSITE" id="PS50893">
    <property type="entry name" value="ABC_TRANSPORTER_2"/>
    <property type="match status" value="1"/>
</dbReference>
<evidence type="ECO:0000313" key="7">
    <source>
        <dbReference type="EMBL" id="UQW81531.1"/>
    </source>
</evidence>
<dbReference type="CDD" id="cd03230">
    <property type="entry name" value="ABC_DR_subfamily_A"/>
    <property type="match status" value="1"/>
</dbReference>
<evidence type="ECO:0000313" key="8">
    <source>
        <dbReference type="Proteomes" id="UP000223828"/>
    </source>
</evidence>
<protein>
    <submittedName>
        <fullName evidence="7">ABC transporter ATP-binding protein</fullName>
    </submittedName>
</protein>
<dbReference type="InterPro" id="IPR003593">
    <property type="entry name" value="AAA+_ATPase"/>
</dbReference>